<evidence type="ECO:0000256" key="6">
    <source>
        <dbReference type="ARBA" id="ARBA00022989"/>
    </source>
</evidence>
<feature type="transmembrane region" description="Helical" evidence="10">
    <location>
        <begin position="27"/>
        <end position="47"/>
    </location>
</feature>
<feature type="transmembrane region" description="Helical" evidence="10">
    <location>
        <begin position="140"/>
        <end position="163"/>
    </location>
</feature>
<organism evidence="11 12">
    <name type="scientific">Acanthoscelides obtectus</name>
    <name type="common">Bean weevil</name>
    <name type="synonym">Bruchus obtectus</name>
    <dbReference type="NCBI Taxonomy" id="200917"/>
    <lineage>
        <taxon>Eukaryota</taxon>
        <taxon>Metazoa</taxon>
        <taxon>Ecdysozoa</taxon>
        <taxon>Arthropoda</taxon>
        <taxon>Hexapoda</taxon>
        <taxon>Insecta</taxon>
        <taxon>Pterygota</taxon>
        <taxon>Neoptera</taxon>
        <taxon>Endopterygota</taxon>
        <taxon>Coleoptera</taxon>
        <taxon>Polyphaga</taxon>
        <taxon>Cucujiformia</taxon>
        <taxon>Chrysomeloidea</taxon>
        <taxon>Chrysomelidae</taxon>
        <taxon>Bruchinae</taxon>
        <taxon>Bruchini</taxon>
        <taxon>Acanthoscelides</taxon>
    </lineage>
</organism>
<proteinExistence type="inferred from homology"/>
<accession>A0A9P0PHI2</accession>
<feature type="transmembrane region" description="Helical" evidence="10">
    <location>
        <begin position="309"/>
        <end position="337"/>
    </location>
</feature>
<dbReference type="Pfam" id="PF02949">
    <property type="entry name" value="7tm_6"/>
    <property type="match status" value="1"/>
</dbReference>
<keyword evidence="4 10" id="KW-0812">Transmembrane</keyword>
<keyword evidence="6 10" id="KW-1133">Transmembrane helix</keyword>
<keyword evidence="9 10" id="KW-0807">Transducer</keyword>
<gene>
    <name evidence="11" type="ORF">ACAOBT_LOCUS16012</name>
</gene>
<evidence type="ECO:0000256" key="5">
    <source>
        <dbReference type="ARBA" id="ARBA00022725"/>
    </source>
</evidence>
<evidence type="ECO:0000256" key="4">
    <source>
        <dbReference type="ARBA" id="ARBA00022692"/>
    </source>
</evidence>
<keyword evidence="2" id="KW-1003">Cell membrane</keyword>
<evidence type="ECO:0000256" key="2">
    <source>
        <dbReference type="ARBA" id="ARBA00022475"/>
    </source>
</evidence>
<dbReference type="GO" id="GO:0005549">
    <property type="term" value="F:odorant binding"/>
    <property type="evidence" value="ECO:0007669"/>
    <property type="project" value="InterPro"/>
</dbReference>
<dbReference type="PANTHER" id="PTHR21137">
    <property type="entry name" value="ODORANT RECEPTOR"/>
    <property type="match status" value="1"/>
</dbReference>
<name>A0A9P0PHI2_ACAOB</name>
<evidence type="ECO:0000313" key="11">
    <source>
        <dbReference type="EMBL" id="CAH1984293.1"/>
    </source>
</evidence>
<dbReference type="PANTHER" id="PTHR21137:SF35">
    <property type="entry name" value="ODORANT RECEPTOR 19A-RELATED"/>
    <property type="match status" value="1"/>
</dbReference>
<evidence type="ECO:0000256" key="7">
    <source>
        <dbReference type="ARBA" id="ARBA00023136"/>
    </source>
</evidence>
<keyword evidence="7 10" id="KW-0472">Membrane</keyword>
<evidence type="ECO:0000256" key="3">
    <source>
        <dbReference type="ARBA" id="ARBA00022606"/>
    </source>
</evidence>
<dbReference type="GO" id="GO:0004984">
    <property type="term" value="F:olfactory receptor activity"/>
    <property type="evidence" value="ECO:0007669"/>
    <property type="project" value="InterPro"/>
</dbReference>
<dbReference type="GO" id="GO:0005886">
    <property type="term" value="C:plasma membrane"/>
    <property type="evidence" value="ECO:0007669"/>
    <property type="project" value="UniProtKB-SubCell"/>
</dbReference>
<evidence type="ECO:0000256" key="10">
    <source>
        <dbReference type="RuleBase" id="RU351113"/>
    </source>
</evidence>
<comment type="caution">
    <text evidence="10">Lacks conserved residue(s) required for the propagation of feature annotation.</text>
</comment>
<dbReference type="AlphaFoldDB" id="A0A9P0PHI2"/>
<keyword evidence="3 10" id="KW-0716">Sensory transduction</keyword>
<evidence type="ECO:0000256" key="9">
    <source>
        <dbReference type="ARBA" id="ARBA00023224"/>
    </source>
</evidence>
<evidence type="ECO:0000313" key="12">
    <source>
        <dbReference type="Proteomes" id="UP001152888"/>
    </source>
</evidence>
<dbReference type="EMBL" id="CAKOFQ010006955">
    <property type="protein sequence ID" value="CAH1984293.1"/>
    <property type="molecule type" value="Genomic_DNA"/>
</dbReference>
<feature type="transmembrane region" description="Helical" evidence="10">
    <location>
        <begin position="218"/>
        <end position="236"/>
    </location>
</feature>
<dbReference type="OrthoDB" id="6784258at2759"/>
<feature type="transmembrane region" description="Helical" evidence="10">
    <location>
        <begin position="248"/>
        <end position="266"/>
    </location>
</feature>
<dbReference type="Proteomes" id="UP001152888">
    <property type="component" value="Unassembled WGS sequence"/>
</dbReference>
<reference evidence="11" key="1">
    <citation type="submission" date="2022-03" db="EMBL/GenBank/DDBJ databases">
        <authorList>
            <person name="Sayadi A."/>
        </authorList>
    </citation>
    <scope>NUCLEOTIDE SEQUENCE</scope>
</reference>
<keyword evidence="5 10" id="KW-0552">Olfaction</keyword>
<evidence type="ECO:0000256" key="8">
    <source>
        <dbReference type="ARBA" id="ARBA00023170"/>
    </source>
</evidence>
<sequence>MSSTLSWILSSPCTRRGERYYLTLNRYLHFSSVINATLAFFGITKLLSLRLNRDKIAVLINKSSKFLDLETCDEENIIADCKAYNSIITTMLRVLVAALFGNILVFNAAAVLLGDGDVSLLTIYKPSFVPGFIMYLGQNYVLVLVVTAVVAHDGILITCIIMAQVQFKLINNKLAKLFVKNQQYRKNDFDKSIKECVDHHNYLLEFVSYTNRTFSSTLLAYLAIVILAMCVEFYTVSKQISLEATLKALIYISAVLFQLVCFNCMPGQLLTNETEKTSEVAFYSNWEEVSSPSVMCAVKMIIHRTQKPVFISAGGILSINMGTGMATLKTIFSYYMFLRTVTEVVD</sequence>
<dbReference type="GO" id="GO:0007165">
    <property type="term" value="P:signal transduction"/>
    <property type="evidence" value="ECO:0007669"/>
    <property type="project" value="UniProtKB-KW"/>
</dbReference>
<comment type="similarity">
    <text evidence="10">Belongs to the insect chemoreceptor superfamily. Heteromeric odorant receptor channel (TC 1.A.69) family.</text>
</comment>
<comment type="caution">
    <text evidence="11">The sequence shown here is derived from an EMBL/GenBank/DDBJ whole genome shotgun (WGS) entry which is preliminary data.</text>
</comment>
<keyword evidence="8 10" id="KW-0675">Receptor</keyword>
<feature type="transmembrane region" description="Helical" evidence="10">
    <location>
        <begin position="92"/>
        <end position="113"/>
    </location>
</feature>
<protein>
    <recommendedName>
        <fullName evidence="10">Odorant receptor</fullName>
    </recommendedName>
</protein>
<keyword evidence="12" id="KW-1185">Reference proteome</keyword>
<dbReference type="InterPro" id="IPR004117">
    <property type="entry name" value="7tm6_olfct_rcpt"/>
</dbReference>
<comment type="subcellular location">
    <subcellularLocation>
        <location evidence="1 10">Cell membrane</location>
        <topology evidence="1 10">Multi-pass membrane protein</topology>
    </subcellularLocation>
</comment>
<evidence type="ECO:0000256" key="1">
    <source>
        <dbReference type="ARBA" id="ARBA00004651"/>
    </source>
</evidence>